<keyword evidence="2" id="KW-0411">Iron-sulfur</keyword>
<dbReference type="InterPro" id="IPR006657">
    <property type="entry name" value="MoPterin_dinucl-bd_dom"/>
</dbReference>
<reference evidence="10" key="1">
    <citation type="submission" date="2021-12" db="EMBL/GenBank/DDBJ databases">
        <title>Alicyclobacillaceae gen. nov., sp. nov., isolated from chalcocite enrichment system.</title>
        <authorList>
            <person name="Jiang Z."/>
        </authorList>
    </citation>
    <scope>NUCLEOTIDE SEQUENCE</scope>
    <source>
        <strain evidence="10">MYW30-H2</strain>
    </source>
</reference>
<evidence type="ECO:0000313" key="11">
    <source>
        <dbReference type="Proteomes" id="UP000830167"/>
    </source>
</evidence>
<evidence type="ECO:0000256" key="2">
    <source>
        <dbReference type="ARBA" id="ARBA00022485"/>
    </source>
</evidence>
<dbReference type="PANTHER" id="PTHR43742">
    <property type="entry name" value="TRIMETHYLAMINE-N-OXIDE REDUCTASE"/>
    <property type="match status" value="1"/>
</dbReference>
<evidence type="ECO:0000256" key="1">
    <source>
        <dbReference type="ARBA" id="ARBA00010312"/>
    </source>
</evidence>
<dbReference type="Gene3D" id="2.20.25.90">
    <property type="entry name" value="ADC-like domains"/>
    <property type="match status" value="1"/>
</dbReference>
<comment type="similarity">
    <text evidence="1">Belongs to the prokaryotic molybdopterin-containing oxidoreductase family.</text>
</comment>
<dbReference type="SUPFAM" id="SSF53706">
    <property type="entry name" value="Formate dehydrogenase/DMSO reductase, domains 1-3"/>
    <property type="match status" value="1"/>
</dbReference>
<keyword evidence="7" id="KW-0472">Membrane</keyword>
<evidence type="ECO:0000256" key="3">
    <source>
        <dbReference type="ARBA" id="ARBA00022505"/>
    </source>
</evidence>
<keyword evidence="3" id="KW-0500">Molybdenum</keyword>
<accession>A0ABY4CWX1</accession>
<dbReference type="Pfam" id="PF01568">
    <property type="entry name" value="Molydop_binding"/>
    <property type="match status" value="1"/>
</dbReference>
<evidence type="ECO:0000256" key="4">
    <source>
        <dbReference type="ARBA" id="ARBA00022723"/>
    </source>
</evidence>
<feature type="transmembrane region" description="Helical" evidence="7">
    <location>
        <begin position="20"/>
        <end position="37"/>
    </location>
</feature>
<dbReference type="InterPro" id="IPR050612">
    <property type="entry name" value="Prok_Mopterin_Oxidored"/>
</dbReference>
<evidence type="ECO:0000313" key="10">
    <source>
        <dbReference type="EMBL" id="UOF92400.1"/>
    </source>
</evidence>
<dbReference type="InterPro" id="IPR006311">
    <property type="entry name" value="TAT_signal"/>
</dbReference>
<proteinExistence type="inferred from homology"/>
<keyword evidence="2" id="KW-0004">4Fe-4S</keyword>
<dbReference type="EMBL" id="CP089291">
    <property type="protein sequence ID" value="UOF92400.1"/>
    <property type="molecule type" value="Genomic_DNA"/>
</dbReference>
<keyword evidence="7" id="KW-1133">Transmembrane helix</keyword>
<evidence type="ECO:0000256" key="7">
    <source>
        <dbReference type="SAM" id="Phobius"/>
    </source>
</evidence>
<dbReference type="SUPFAM" id="SSF50692">
    <property type="entry name" value="ADC-like"/>
    <property type="match status" value="1"/>
</dbReference>
<dbReference type="RefSeq" id="WP_347439071.1">
    <property type="nucleotide sequence ID" value="NZ_CP089291.1"/>
</dbReference>
<keyword evidence="5" id="KW-0732">Signal</keyword>
<dbReference type="Gene3D" id="2.40.40.20">
    <property type="match status" value="1"/>
</dbReference>
<dbReference type="Pfam" id="PF00384">
    <property type="entry name" value="Molybdopterin"/>
    <property type="match status" value="1"/>
</dbReference>
<gene>
    <name evidence="10" type="ORF">LSG31_09705</name>
</gene>
<evidence type="ECO:0000256" key="6">
    <source>
        <dbReference type="ARBA" id="ARBA00023002"/>
    </source>
</evidence>
<dbReference type="InterPro" id="IPR009010">
    <property type="entry name" value="Asp_de-COase-like_dom_sf"/>
</dbReference>
<feature type="domain" description="Molybdopterin dinucleotide-binding" evidence="9">
    <location>
        <begin position="891"/>
        <end position="960"/>
    </location>
</feature>
<protein>
    <submittedName>
        <fullName evidence="10">Molybdopterin-dependent oxidoreductase</fullName>
    </submittedName>
</protein>
<keyword evidence="2" id="KW-0408">Iron</keyword>
<dbReference type="PROSITE" id="PS51318">
    <property type="entry name" value="TAT"/>
    <property type="match status" value="1"/>
</dbReference>
<keyword evidence="11" id="KW-1185">Reference proteome</keyword>
<evidence type="ECO:0000259" key="8">
    <source>
        <dbReference type="Pfam" id="PF00384"/>
    </source>
</evidence>
<evidence type="ECO:0000259" key="9">
    <source>
        <dbReference type="Pfam" id="PF01568"/>
    </source>
</evidence>
<dbReference type="Gene3D" id="3.40.50.740">
    <property type="match status" value="2"/>
</dbReference>
<keyword evidence="7" id="KW-0812">Transmembrane</keyword>
<name>A0ABY4CWX1_9BACL</name>
<organism evidence="10 11">
    <name type="scientific">Fodinisporobacter ferrooxydans</name>
    <dbReference type="NCBI Taxonomy" id="2901836"/>
    <lineage>
        <taxon>Bacteria</taxon>
        <taxon>Bacillati</taxon>
        <taxon>Bacillota</taxon>
        <taxon>Bacilli</taxon>
        <taxon>Bacillales</taxon>
        <taxon>Alicyclobacillaceae</taxon>
        <taxon>Fodinisporobacter</taxon>
    </lineage>
</organism>
<sequence length="1043" mass="115154">MTEKHHDEENQKQLSRRQFLKGASALVGIGLVAPALFHPFEQALGNSWEDTPHGIGGDDQNYDATDIIHTVCQQCNSSCTIRALLVPGDKNAPYSSLVRKISGNAFSPLNTIPYGQVPYGASPKKVIAGLTTAEMAVAGRGFRGGRTCLKGQAGIQTVYDAYRLQTPLRRVGPRGSGKWESITWEEAFHDILEGNTKLGTPGLKKLWAYVPQKPVMDDWEKVKSGTMTSQAFDAKYREVLIDTKHPDAGPKANQIVGFGGDRRDFATRFFTSQLGSVNFYDHTSICGASSGTGTVQSYDGGKRIKKRLMADIENTEFLIVWGTDPLVASKAPTYLAPKITNARSRGMKLAVIEPRMSKTSEKADWWIAVEPGQDTALALGMIRWIIENHRYDESYLRNPNQTAAKQNGEPTWSDATYLVHVDAPGKPLLKAKDLGLAEDESPVVMEQGVLKTAKSAHRGDLEVDAVIQGRHVVSVFSLLKKRVMEKTMQEYAALSKVPVEQIQFLAKEYTSHGKKAAIMAYRGPAKHVNGFHAVRAINILSHLIGNADWKGGSLTGGAKFADFTGRYDLISVPNAHHAWGIPLDRHKVTYETTTYFKNDGYPAKRRWYPVAGAASYDILPSSERGYPYSIQALFVSRMSLILSFPNGRLQEKLLKDPKVVPLLVVSDIVMGETAAVADYVLPDLGYLERFGAESVFENLPTKVSTVIQPVTRVVSNAKSIDEVYLEIAKRMQLPGVGDHAFAGGGALHSVEDFYLKRAANIAYDGKPVPDASSDELDTFVKARKKALGQFFNLAKWQAAVKKEEWKKVVYVLNRGGRFESADQAYTGDHLTHQWGSQVKIYADKVAHFKNSANGAFFDGLPVLEPPSDYKGQSMPALYPLKMINWKARNLGSHRTIADAWLREVRDENYVWMNSVDAKKRGLKTGDRIAVKSSSYHAEGELLVTEMIKPGIVGAAYNYGHTQYGSKPYVIDGKVIRPPQSYNWTPFDLNRPLHEEMGLAKGRGEGFSVNNLLAMDPTIPNACYADIIGGSPAQFDLFVDIQKL</sequence>
<dbReference type="Proteomes" id="UP000830167">
    <property type="component" value="Chromosome"/>
</dbReference>
<evidence type="ECO:0000256" key="5">
    <source>
        <dbReference type="ARBA" id="ARBA00022729"/>
    </source>
</evidence>
<dbReference type="InterPro" id="IPR006656">
    <property type="entry name" value="Mopterin_OxRdtase"/>
</dbReference>
<dbReference type="PANTHER" id="PTHR43742:SF9">
    <property type="entry name" value="TETRATHIONATE REDUCTASE SUBUNIT A"/>
    <property type="match status" value="1"/>
</dbReference>
<dbReference type="Gene3D" id="3.40.228.10">
    <property type="entry name" value="Dimethylsulfoxide Reductase, domain 2"/>
    <property type="match status" value="1"/>
</dbReference>
<keyword evidence="6" id="KW-0560">Oxidoreductase</keyword>
<keyword evidence="4" id="KW-0479">Metal-binding</keyword>
<feature type="domain" description="Molybdopterin oxidoreductase" evidence="8">
    <location>
        <begin position="270"/>
        <end position="729"/>
    </location>
</feature>